<comment type="caution">
    <text evidence="2">The sequence shown here is derived from an EMBL/GenBank/DDBJ whole genome shotgun (WGS) entry which is preliminary data.</text>
</comment>
<feature type="region of interest" description="Disordered" evidence="1">
    <location>
        <begin position="92"/>
        <end position="125"/>
    </location>
</feature>
<keyword evidence="3" id="KW-1185">Reference proteome</keyword>
<reference evidence="2" key="2">
    <citation type="submission" date="2021-02" db="EMBL/GenBank/DDBJ databases">
        <authorList>
            <person name="Kimball J.A."/>
            <person name="Haas M.W."/>
            <person name="Macchietto M."/>
            <person name="Kono T."/>
            <person name="Duquette J."/>
            <person name="Shao M."/>
        </authorList>
    </citation>
    <scope>NUCLEOTIDE SEQUENCE</scope>
    <source>
        <tissue evidence="2">Fresh leaf tissue</tissue>
    </source>
</reference>
<sequence length="200" mass="21427">MVSDDLVSLRFDSFVQSPSISVDPMVEEFNCNDSFCLGGLSQQLVSSFPQTQEDPVVSDVHQLEGDATTDAFSFKVQDFLFQISAALPQPILEGPPKVQNDRRNFDVPSASRRSSRLAAKNPAGKGPSVLALEILSRKLGLNNANSNDSPSQKLASLFKQPLSPSAIRSIRELVALGGGDTLLKDMGSQVAAPAPQQLEA</sequence>
<organism evidence="2 3">
    <name type="scientific">Zizania palustris</name>
    <name type="common">Northern wild rice</name>
    <dbReference type="NCBI Taxonomy" id="103762"/>
    <lineage>
        <taxon>Eukaryota</taxon>
        <taxon>Viridiplantae</taxon>
        <taxon>Streptophyta</taxon>
        <taxon>Embryophyta</taxon>
        <taxon>Tracheophyta</taxon>
        <taxon>Spermatophyta</taxon>
        <taxon>Magnoliopsida</taxon>
        <taxon>Liliopsida</taxon>
        <taxon>Poales</taxon>
        <taxon>Poaceae</taxon>
        <taxon>BOP clade</taxon>
        <taxon>Oryzoideae</taxon>
        <taxon>Oryzeae</taxon>
        <taxon>Zizaniinae</taxon>
        <taxon>Zizania</taxon>
    </lineage>
</organism>
<reference evidence="2" key="1">
    <citation type="journal article" date="2021" name="bioRxiv">
        <title>Whole Genome Assembly and Annotation of Northern Wild Rice, Zizania palustris L., Supports a Whole Genome Duplication in the Zizania Genus.</title>
        <authorList>
            <person name="Haas M."/>
            <person name="Kono T."/>
            <person name="Macchietto M."/>
            <person name="Millas R."/>
            <person name="McGilp L."/>
            <person name="Shao M."/>
            <person name="Duquette J."/>
            <person name="Hirsch C.N."/>
            <person name="Kimball J."/>
        </authorList>
    </citation>
    <scope>NUCLEOTIDE SEQUENCE</scope>
    <source>
        <tissue evidence="2">Fresh leaf tissue</tissue>
    </source>
</reference>
<accession>A0A8J5VL47</accession>
<protein>
    <submittedName>
        <fullName evidence="2">Uncharacterized protein</fullName>
    </submittedName>
</protein>
<dbReference type="EMBL" id="JAAALK010000288">
    <property type="protein sequence ID" value="KAG8051498.1"/>
    <property type="molecule type" value="Genomic_DNA"/>
</dbReference>
<name>A0A8J5VL47_ZIZPA</name>
<proteinExistence type="predicted"/>
<dbReference type="AlphaFoldDB" id="A0A8J5VL47"/>
<gene>
    <name evidence="2" type="ORF">GUJ93_ZPchr0001g32530</name>
</gene>
<evidence type="ECO:0000313" key="3">
    <source>
        <dbReference type="Proteomes" id="UP000729402"/>
    </source>
</evidence>
<feature type="compositionally biased region" description="Low complexity" evidence="1">
    <location>
        <begin position="109"/>
        <end position="119"/>
    </location>
</feature>
<evidence type="ECO:0000313" key="2">
    <source>
        <dbReference type="EMBL" id="KAG8051498.1"/>
    </source>
</evidence>
<evidence type="ECO:0000256" key="1">
    <source>
        <dbReference type="SAM" id="MobiDB-lite"/>
    </source>
</evidence>
<dbReference type="Proteomes" id="UP000729402">
    <property type="component" value="Unassembled WGS sequence"/>
</dbReference>